<accession>A0A1I2AX12</accession>
<keyword evidence="3" id="KW-1185">Reference proteome</keyword>
<sequence>MSEVSQANKISTKLHEILEVKHLTDSTFIIRMERNDLKFKAGQHINVGPANSIHTREYSIYSGENDDYLEILVKEVAGGFISPVLKQQKPGNMLVVEEPVGYFSLPAHIDPEEKLLFIATGTGISPYHSFIKSYPGLNYQILHGIRYNSDKYEADFYDSQRYIACISRQKTPNDYFGRITNYLEENPVKGNTRCYLCGNSSMIHDVYDLLEAQGVSPEKIHAEVYF</sequence>
<dbReference type="PANTHER" id="PTHR47878:SF2">
    <property type="entry name" value="OXIDOREDUCTASE FAD_NAD(P)-BINDING DOMAIN PROTEIN"/>
    <property type="match status" value="1"/>
</dbReference>
<reference evidence="2 3" key="1">
    <citation type="submission" date="2016-10" db="EMBL/GenBank/DDBJ databases">
        <authorList>
            <person name="de Groot N.N."/>
        </authorList>
    </citation>
    <scope>NUCLEOTIDE SEQUENCE [LARGE SCALE GENOMIC DNA]</scope>
    <source>
        <strain evidence="2 3">DSM 19012</strain>
    </source>
</reference>
<dbReference type="SUPFAM" id="SSF52343">
    <property type="entry name" value="Ferredoxin reductase-like, C-terminal NADP-linked domain"/>
    <property type="match status" value="1"/>
</dbReference>
<proteinExistence type="predicted"/>
<dbReference type="InParanoid" id="A0A1I2AX12"/>
<dbReference type="STRING" id="385682.SAMN05444380_11220"/>
<dbReference type="InterPro" id="IPR001433">
    <property type="entry name" value="OxRdtase_FAD/NAD-bd"/>
</dbReference>
<dbReference type="Proteomes" id="UP000181976">
    <property type="component" value="Unassembled WGS sequence"/>
</dbReference>
<dbReference type="InterPro" id="IPR001709">
    <property type="entry name" value="Flavoprot_Pyr_Nucl_cyt_Rdtase"/>
</dbReference>
<dbReference type="FunCoup" id="A0A1I2AX12">
    <property type="interactions" value="368"/>
</dbReference>
<evidence type="ECO:0000313" key="2">
    <source>
        <dbReference type="EMBL" id="SFE48277.1"/>
    </source>
</evidence>
<dbReference type="SUPFAM" id="SSF63380">
    <property type="entry name" value="Riboflavin synthase domain-like"/>
    <property type="match status" value="1"/>
</dbReference>
<keyword evidence="2" id="KW-0560">Oxidoreductase</keyword>
<dbReference type="PRINTS" id="PR00371">
    <property type="entry name" value="FPNCR"/>
</dbReference>
<organism evidence="2 3">
    <name type="scientific">Thermophagus xiamenensis</name>
    <dbReference type="NCBI Taxonomy" id="385682"/>
    <lineage>
        <taxon>Bacteria</taxon>
        <taxon>Pseudomonadati</taxon>
        <taxon>Bacteroidota</taxon>
        <taxon>Bacteroidia</taxon>
        <taxon>Marinilabiliales</taxon>
        <taxon>Marinilabiliaceae</taxon>
        <taxon>Thermophagus</taxon>
    </lineage>
</organism>
<feature type="domain" description="FAD-binding FR-type" evidence="1">
    <location>
        <begin position="10"/>
        <end position="106"/>
    </location>
</feature>
<dbReference type="PROSITE" id="PS51384">
    <property type="entry name" value="FAD_FR"/>
    <property type="match status" value="1"/>
</dbReference>
<protein>
    <submittedName>
        <fullName evidence="2">Ferredoxin--NADP+ reductase/benzoate/toluate 1,2-dioxygenase reductase subunit</fullName>
    </submittedName>
</protein>
<gene>
    <name evidence="2" type="ORF">SAMN05444380_11220</name>
</gene>
<dbReference type="AlphaFoldDB" id="A0A1I2AX12"/>
<dbReference type="Gene3D" id="2.40.30.10">
    <property type="entry name" value="Translation factors"/>
    <property type="match status" value="1"/>
</dbReference>
<dbReference type="GO" id="GO:0051213">
    <property type="term" value="F:dioxygenase activity"/>
    <property type="evidence" value="ECO:0007669"/>
    <property type="project" value="UniProtKB-KW"/>
</dbReference>
<dbReference type="InterPro" id="IPR017927">
    <property type="entry name" value="FAD-bd_FR_type"/>
</dbReference>
<dbReference type="PANTHER" id="PTHR47878">
    <property type="entry name" value="OXIDOREDUCTASE FAD/NAD(P)-BINDING DOMAIN PROTEIN"/>
    <property type="match status" value="1"/>
</dbReference>
<dbReference type="Pfam" id="PF00175">
    <property type="entry name" value="NAD_binding_1"/>
    <property type="match status" value="1"/>
</dbReference>
<evidence type="ECO:0000313" key="3">
    <source>
        <dbReference type="Proteomes" id="UP000181976"/>
    </source>
</evidence>
<dbReference type="OrthoDB" id="9789468at2"/>
<evidence type="ECO:0000259" key="1">
    <source>
        <dbReference type="PROSITE" id="PS51384"/>
    </source>
</evidence>
<keyword evidence="2" id="KW-0223">Dioxygenase</keyword>
<dbReference type="InterPro" id="IPR051930">
    <property type="entry name" value="FNR_type-1"/>
</dbReference>
<dbReference type="Gene3D" id="3.40.50.80">
    <property type="entry name" value="Nucleotide-binding domain of ferredoxin-NADP reductase (FNR) module"/>
    <property type="match status" value="1"/>
</dbReference>
<dbReference type="InterPro" id="IPR039261">
    <property type="entry name" value="FNR_nucleotide-bd"/>
</dbReference>
<dbReference type="InterPro" id="IPR008333">
    <property type="entry name" value="Cbr1-like_FAD-bd_dom"/>
</dbReference>
<dbReference type="InterPro" id="IPR017938">
    <property type="entry name" value="Riboflavin_synthase-like_b-brl"/>
</dbReference>
<name>A0A1I2AX12_9BACT</name>
<dbReference type="Pfam" id="PF00970">
    <property type="entry name" value="FAD_binding_6"/>
    <property type="match status" value="1"/>
</dbReference>
<dbReference type="RefSeq" id="WP_010527422.1">
    <property type="nucleotide sequence ID" value="NZ_AFSL01000044.1"/>
</dbReference>
<dbReference type="EMBL" id="FONA01000012">
    <property type="protein sequence ID" value="SFE48277.1"/>
    <property type="molecule type" value="Genomic_DNA"/>
</dbReference>
<dbReference type="eggNOG" id="COG1018">
    <property type="taxonomic scope" value="Bacteria"/>
</dbReference>